<dbReference type="Proteomes" id="UP001607303">
    <property type="component" value="Unassembled WGS sequence"/>
</dbReference>
<keyword evidence="2" id="KW-1185">Reference proteome</keyword>
<proteinExistence type="predicted"/>
<accession>A0ABD2CUH6</accession>
<evidence type="ECO:0000313" key="2">
    <source>
        <dbReference type="Proteomes" id="UP001607303"/>
    </source>
</evidence>
<evidence type="ECO:0000313" key="1">
    <source>
        <dbReference type="EMBL" id="KAL2748666.1"/>
    </source>
</evidence>
<gene>
    <name evidence="1" type="ORF">V1477_003309</name>
</gene>
<reference evidence="1 2" key="1">
    <citation type="journal article" date="2024" name="Ann. Entomol. Soc. Am.">
        <title>Genomic analyses of the southern and eastern yellowjacket wasps (Hymenoptera: Vespidae) reveal evolutionary signatures of social life.</title>
        <authorList>
            <person name="Catto M.A."/>
            <person name="Caine P.B."/>
            <person name="Orr S.E."/>
            <person name="Hunt B.G."/>
            <person name="Goodisman M.A.D."/>
        </authorList>
    </citation>
    <scope>NUCLEOTIDE SEQUENCE [LARGE SCALE GENOMIC DNA]</scope>
    <source>
        <strain evidence="1">232</strain>
        <tissue evidence="1">Head and thorax</tissue>
    </source>
</reference>
<protein>
    <submittedName>
        <fullName evidence="1">Uncharacterized protein</fullName>
    </submittedName>
</protein>
<dbReference type="EMBL" id="JAYRBN010000031">
    <property type="protein sequence ID" value="KAL2748666.1"/>
    <property type="molecule type" value="Genomic_DNA"/>
</dbReference>
<organism evidence="1 2">
    <name type="scientific">Vespula maculifrons</name>
    <name type="common">Eastern yellow jacket</name>
    <name type="synonym">Wasp</name>
    <dbReference type="NCBI Taxonomy" id="7453"/>
    <lineage>
        <taxon>Eukaryota</taxon>
        <taxon>Metazoa</taxon>
        <taxon>Ecdysozoa</taxon>
        <taxon>Arthropoda</taxon>
        <taxon>Hexapoda</taxon>
        <taxon>Insecta</taxon>
        <taxon>Pterygota</taxon>
        <taxon>Neoptera</taxon>
        <taxon>Endopterygota</taxon>
        <taxon>Hymenoptera</taxon>
        <taxon>Apocrita</taxon>
        <taxon>Aculeata</taxon>
        <taxon>Vespoidea</taxon>
        <taxon>Vespidae</taxon>
        <taxon>Vespinae</taxon>
        <taxon>Vespula</taxon>
    </lineage>
</organism>
<sequence length="114" mass="13302">MNKRHSLNNHNVANKWPIGNAKNVVRTFNILDDKTLVKTFPYRKEKDIRYQHVFKRTSPLGDCPSTSEEADTSDTYIKFYKFSLFSKQKILQDFIIDQGHGNIKINIFKIIGNP</sequence>
<name>A0ABD2CUH6_VESMC</name>
<comment type="caution">
    <text evidence="1">The sequence shown here is derived from an EMBL/GenBank/DDBJ whole genome shotgun (WGS) entry which is preliminary data.</text>
</comment>
<dbReference type="AlphaFoldDB" id="A0ABD2CUH6"/>